<sequence>MNLYILSLREGCLEVVISIPEATYEKYFPLTLDRSRALENLTYEPVGLKFKSVYYSDTLIAESDKQDIPFTDAQGQTNSKNTITDDDALSTHDIYTYDGVRKHRLGSNNHKDEDSPFDIIRTDLSDKMSEQNEAHIELDHILQS</sequence>
<evidence type="ECO:0000313" key="1">
    <source>
        <dbReference type="EnsemblMetazoa" id="Aqu2.1.13786_001"/>
    </source>
</evidence>
<proteinExistence type="predicted"/>
<dbReference type="EnsemblMetazoa" id="Aqu2.1.13786_001">
    <property type="protein sequence ID" value="Aqu2.1.13786_001"/>
    <property type="gene ID" value="Aqu2.1.13786"/>
</dbReference>
<name>A0A1X7TH52_AMPQE</name>
<organism evidence="1">
    <name type="scientific">Amphimedon queenslandica</name>
    <name type="common">Sponge</name>
    <dbReference type="NCBI Taxonomy" id="400682"/>
    <lineage>
        <taxon>Eukaryota</taxon>
        <taxon>Metazoa</taxon>
        <taxon>Porifera</taxon>
        <taxon>Demospongiae</taxon>
        <taxon>Heteroscleromorpha</taxon>
        <taxon>Haplosclerida</taxon>
        <taxon>Niphatidae</taxon>
        <taxon>Amphimedon</taxon>
    </lineage>
</organism>
<reference evidence="1" key="1">
    <citation type="submission" date="2017-05" db="UniProtKB">
        <authorList>
            <consortium name="EnsemblMetazoa"/>
        </authorList>
    </citation>
    <scope>IDENTIFICATION</scope>
</reference>
<accession>A0A1X7TH52</accession>
<dbReference type="InParanoid" id="A0A1X7TH52"/>
<dbReference type="AlphaFoldDB" id="A0A1X7TH52"/>
<protein>
    <submittedName>
        <fullName evidence="1">Uncharacterized protein</fullName>
    </submittedName>
</protein>